<sequence>MAGVQVLRNRQRRHQQAGLEFRQQRRQALHQLAHGNVARLLLQLAPQQSQLAVVAYQDAVAGGHLAGQHRGNIGRRQGLEAGVGIAEFADLASVIGAGERSQHRRMIDDLLHPPIAVAEFKVRFHLRKRNAALFQRCDQALQLCTDRLFARFTPHAPGHQELLVVAPAGNDRLDAFQRAVGIRATRQGLSGLCPRVDVGKPVLQGAPCIAVIQQPLAQRRARLQKGAVLAHQRLQPGAQIGRRGGITRDPRDGIGKALRPLLES</sequence>
<keyword evidence="3" id="KW-1185">Reference proteome</keyword>
<dbReference type="Proteomes" id="UP000740926">
    <property type="component" value="Unassembled WGS sequence"/>
</dbReference>
<feature type="region of interest" description="Disordered" evidence="1">
    <location>
        <begin position="239"/>
        <end position="264"/>
    </location>
</feature>
<evidence type="ECO:0000313" key="3">
    <source>
        <dbReference type="Proteomes" id="UP000740926"/>
    </source>
</evidence>
<evidence type="ECO:0000256" key="1">
    <source>
        <dbReference type="SAM" id="MobiDB-lite"/>
    </source>
</evidence>
<comment type="caution">
    <text evidence="2">The sequence shown here is derived from an EMBL/GenBank/DDBJ whole genome shotgun (WGS) entry which is preliminary data.</text>
</comment>
<evidence type="ECO:0000313" key="2">
    <source>
        <dbReference type="EMBL" id="KAG1540970.1"/>
    </source>
</evidence>
<reference evidence="2 3" key="1">
    <citation type="journal article" date="2020" name="Microb. Genom.">
        <title>Genetic diversity of clinical and environmental Mucorales isolates obtained from an investigation of mucormycosis cases among solid organ transplant recipients.</title>
        <authorList>
            <person name="Nguyen M.H."/>
            <person name="Kaul D."/>
            <person name="Muto C."/>
            <person name="Cheng S.J."/>
            <person name="Richter R.A."/>
            <person name="Bruno V.M."/>
            <person name="Liu G."/>
            <person name="Beyhan S."/>
            <person name="Sundermann A.J."/>
            <person name="Mounaud S."/>
            <person name="Pasculle A.W."/>
            <person name="Nierman W.C."/>
            <person name="Driscoll E."/>
            <person name="Cumbie R."/>
            <person name="Clancy C.J."/>
            <person name="Dupont C.L."/>
        </authorList>
    </citation>
    <scope>NUCLEOTIDE SEQUENCE [LARGE SCALE GENOMIC DNA]</scope>
    <source>
        <strain evidence="2 3">GL24</strain>
    </source>
</reference>
<gene>
    <name evidence="2" type="ORF">G6F50_014289</name>
</gene>
<dbReference type="AlphaFoldDB" id="A0A9P7C890"/>
<organism evidence="2 3">
    <name type="scientific">Rhizopus delemar</name>
    <dbReference type="NCBI Taxonomy" id="936053"/>
    <lineage>
        <taxon>Eukaryota</taxon>
        <taxon>Fungi</taxon>
        <taxon>Fungi incertae sedis</taxon>
        <taxon>Mucoromycota</taxon>
        <taxon>Mucoromycotina</taxon>
        <taxon>Mucoromycetes</taxon>
        <taxon>Mucorales</taxon>
        <taxon>Mucorineae</taxon>
        <taxon>Rhizopodaceae</taxon>
        <taxon>Rhizopus</taxon>
    </lineage>
</organism>
<proteinExistence type="predicted"/>
<name>A0A9P7C890_9FUNG</name>
<dbReference type="EMBL" id="JAANIU010006622">
    <property type="protein sequence ID" value="KAG1540970.1"/>
    <property type="molecule type" value="Genomic_DNA"/>
</dbReference>
<protein>
    <submittedName>
        <fullName evidence="2">Uncharacterized protein</fullName>
    </submittedName>
</protein>
<accession>A0A9P7C890</accession>